<organism evidence="1 2">
    <name type="scientific">Methanomethylovorans hollandica (strain DSM 15978 / NBRC 107637 / DMS1)</name>
    <dbReference type="NCBI Taxonomy" id="867904"/>
    <lineage>
        <taxon>Archaea</taxon>
        <taxon>Methanobacteriati</taxon>
        <taxon>Methanobacteriota</taxon>
        <taxon>Stenosarchaea group</taxon>
        <taxon>Methanomicrobia</taxon>
        <taxon>Methanosarcinales</taxon>
        <taxon>Methanosarcinaceae</taxon>
        <taxon>Methanomethylovorans</taxon>
    </lineage>
</organism>
<gene>
    <name evidence="1" type="ordered locus">Metho_2551</name>
</gene>
<dbReference type="Gene3D" id="2.60.120.380">
    <property type="match status" value="1"/>
</dbReference>
<protein>
    <submittedName>
        <fullName evidence="1">Uncharacterized protein</fullName>
    </submittedName>
</protein>
<dbReference type="Proteomes" id="UP000010866">
    <property type="component" value="Plasmid pMETHO01"/>
</dbReference>
<geneLocation type="plasmid" evidence="1 2">
    <name>pMETHO01</name>
</geneLocation>
<dbReference type="HOGENOM" id="CLU_152997_0_0_2"/>
<keyword evidence="2" id="KW-1185">Reference proteome</keyword>
<evidence type="ECO:0000313" key="1">
    <source>
        <dbReference type="EMBL" id="AGB50690.1"/>
    </source>
</evidence>
<dbReference type="KEGG" id="mhz:Metho_2551"/>
<accession>L0L167</accession>
<keyword evidence="1" id="KW-0614">Plasmid</keyword>
<proteinExistence type="predicted"/>
<dbReference type="OrthoDB" id="141373at2157"/>
<dbReference type="AlphaFoldDB" id="L0L167"/>
<dbReference type="RefSeq" id="WP_015313822.1">
    <property type="nucleotide sequence ID" value="NC_019972.1"/>
</dbReference>
<reference evidence="2" key="1">
    <citation type="submission" date="2012-02" db="EMBL/GenBank/DDBJ databases">
        <title>Complete sequence of plasmid of Methanomethylovorans hollandica DSM 15978.</title>
        <authorList>
            <person name="Lucas S."/>
            <person name="Copeland A."/>
            <person name="Lapidus A."/>
            <person name="Glavina del Rio T."/>
            <person name="Dalin E."/>
            <person name="Tice H."/>
            <person name="Bruce D."/>
            <person name="Goodwin L."/>
            <person name="Pitluck S."/>
            <person name="Peters L."/>
            <person name="Mikhailova N."/>
            <person name="Held B."/>
            <person name="Kyrpides N."/>
            <person name="Mavromatis K."/>
            <person name="Ivanova N."/>
            <person name="Brettin T."/>
            <person name="Detter J.C."/>
            <person name="Han C."/>
            <person name="Larimer F."/>
            <person name="Land M."/>
            <person name="Hauser L."/>
            <person name="Markowitz V."/>
            <person name="Cheng J.-F."/>
            <person name="Hugenholtz P."/>
            <person name="Woyke T."/>
            <person name="Wu D."/>
            <person name="Spring S."/>
            <person name="Schroeder M."/>
            <person name="Brambilla E."/>
            <person name="Klenk H.-P."/>
            <person name="Eisen J.A."/>
        </authorList>
    </citation>
    <scope>NUCLEOTIDE SEQUENCE [LARGE SCALE GENOMIC DNA]</scope>
    <source>
        <strain evidence="2">DSM 15978 / NBRC 107637 / DMS1</strain>
        <plasmid evidence="2">Plasmid pMETHO01</plasmid>
    </source>
</reference>
<name>L0L167_METHD</name>
<dbReference type="GeneID" id="14401513"/>
<evidence type="ECO:0000313" key="2">
    <source>
        <dbReference type="Proteomes" id="UP000010866"/>
    </source>
</evidence>
<dbReference type="EMBL" id="CP003363">
    <property type="protein sequence ID" value="AGB50690.1"/>
    <property type="molecule type" value="Genomic_DNA"/>
</dbReference>
<sequence length="136" mass="14590" precursor="true">MKINSLVKLGLMMLVLLVATGAASASGGSSYSTATSISVPNGDIDIWSGTCKSAGDWYKFTVTTGDSCYIDLQNTFYTAGGSMYLYKTSTNIDARVAHPTVDHYANQLSSSTPPRIKITKGTQSSYQFIAGRNFVY</sequence>